<dbReference type="Pfam" id="PF07676">
    <property type="entry name" value="PD40"/>
    <property type="match status" value="1"/>
</dbReference>
<feature type="region of interest" description="Disordered" evidence="1">
    <location>
        <begin position="61"/>
        <end position="80"/>
    </location>
</feature>
<gene>
    <name evidence="3" type="ORF">EFK50_04695</name>
</gene>
<feature type="chain" id="PRO_5039715190" description="Ig-like domain-containing protein" evidence="2">
    <location>
        <begin position="32"/>
        <end position="426"/>
    </location>
</feature>
<dbReference type="RefSeq" id="WP_123226365.1">
    <property type="nucleotide sequence ID" value="NZ_RJSE01000003.1"/>
</dbReference>
<evidence type="ECO:0008006" key="5">
    <source>
        <dbReference type="Google" id="ProtNLM"/>
    </source>
</evidence>
<dbReference type="InterPro" id="IPR011042">
    <property type="entry name" value="6-blade_b-propeller_TolB-like"/>
</dbReference>
<dbReference type="Gene3D" id="2.60.40.2700">
    <property type="match status" value="1"/>
</dbReference>
<reference evidence="3 4" key="1">
    <citation type="submission" date="2018-11" db="EMBL/GenBank/DDBJ databases">
        <authorList>
            <person name="Li F."/>
        </authorList>
    </citation>
    <scope>NUCLEOTIDE SEQUENCE [LARGE SCALE GENOMIC DNA]</scope>
    <source>
        <strain evidence="3 4">Gsoil 097</strain>
    </source>
</reference>
<dbReference type="SUPFAM" id="SSF69322">
    <property type="entry name" value="Tricorn protease domain 2"/>
    <property type="match status" value="1"/>
</dbReference>
<dbReference type="Proteomes" id="UP000267128">
    <property type="component" value="Unassembled WGS sequence"/>
</dbReference>
<keyword evidence="2" id="KW-0732">Signal</keyword>
<name>A0A3N0CP71_9ACTN</name>
<dbReference type="Gene3D" id="2.120.10.30">
    <property type="entry name" value="TolB, C-terminal domain"/>
    <property type="match status" value="1"/>
</dbReference>
<feature type="signal peptide" evidence="2">
    <location>
        <begin position="1"/>
        <end position="31"/>
    </location>
</feature>
<dbReference type="OrthoDB" id="5243203at2"/>
<sequence length="426" mass="45855">MSGLRIRRRAGRLLPLALVVAGLVVSSPAVAPAGATTNVGSLVFIKNHNVWVSRPDGTGQRALTSTGTAAAPWRSPDQSDRGTVVAVRGTKVYRMNQWGTELTVLDPPDLKSSAGELIGGAVKSTTISPDGTKITYTYERYSCPLGPPPSPACRLRWVTAITAADRLTSPTQWGISFYDHPTWLTNSRLLLNGIGFDQIYLFDLGRGSMFWFHEGMVPGSDFKTLADGAVSRSGGLMAMVRGEFQDSRIRIYTLPGSPREGGVPPLPTAVCESNPLTGYRSPTFAPDSSALAWSQPDGLWVKDAPADCGVPAELVIGGGSQPSWSLSPLQTTRPAPIAFQVVRSPVVSGTPKARRTLRVSAGAWSVPPTSVSYQWCRNGRPIARATKAAYRVQAKDRKRSLSVRVTVRKAGYATRTVTTRPVRVRR</sequence>
<evidence type="ECO:0000313" key="3">
    <source>
        <dbReference type="EMBL" id="RNL65262.1"/>
    </source>
</evidence>
<protein>
    <recommendedName>
        <fullName evidence="5">Ig-like domain-containing protein</fullName>
    </recommendedName>
</protein>
<keyword evidence="4" id="KW-1185">Reference proteome</keyword>
<dbReference type="EMBL" id="RJSE01000003">
    <property type="protein sequence ID" value="RNL65262.1"/>
    <property type="molecule type" value="Genomic_DNA"/>
</dbReference>
<dbReference type="InterPro" id="IPR011659">
    <property type="entry name" value="WD40"/>
</dbReference>
<accession>A0A3N0CP71</accession>
<dbReference type="AlphaFoldDB" id="A0A3N0CP71"/>
<organism evidence="3 4">
    <name type="scientific">Nocardioides marmoriginsengisoli</name>
    <dbReference type="NCBI Taxonomy" id="661483"/>
    <lineage>
        <taxon>Bacteria</taxon>
        <taxon>Bacillati</taxon>
        <taxon>Actinomycetota</taxon>
        <taxon>Actinomycetes</taxon>
        <taxon>Propionibacteriales</taxon>
        <taxon>Nocardioidaceae</taxon>
        <taxon>Nocardioides</taxon>
    </lineage>
</organism>
<evidence type="ECO:0000256" key="1">
    <source>
        <dbReference type="SAM" id="MobiDB-lite"/>
    </source>
</evidence>
<proteinExistence type="predicted"/>
<evidence type="ECO:0000313" key="4">
    <source>
        <dbReference type="Proteomes" id="UP000267128"/>
    </source>
</evidence>
<evidence type="ECO:0000256" key="2">
    <source>
        <dbReference type="SAM" id="SignalP"/>
    </source>
</evidence>
<comment type="caution">
    <text evidence="3">The sequence shown here is derived from an EMBL/GenBank/DDBJ whole genome shotgun (WGS) entry which is preliminary data.</text>
</comment>